<organism evidence="2 3">
    <name type="scientific">Nonomuraea maritima</name>
    <dbReference type="NCBI Taxonomy" id="683260"/>
    <lineage>
        <taxon>Bacteria</taxon>
        <taxon>Bacillati</taxon>
        <taxon>Actinomycetota</taxon>
        <taxon>Actinomycetes</taxon>
        <taxon>Streptosporangiales</taxon>
        <taxon>Streptosporangiaceae</taxon>
        <taxon>Nonomuraea</taxon>
    </lineage>
</organism>
<accession>A0A1G9BP97</accession>
<feature type="compositionally biased region" description="Basic and acidic residues" evidence="1">
    <location>
        <begin position="13"/>
        <end position="24"/>
    </location>
</feature>
<dbReference type="EMBL" id="FNFB01000007">
    <property type="protein sequence ID" value="SDK41319.1"/>
    <property type="molecule type" value="Genomic_DNA"/>
</dbReference>
<evidence type="ECO:0000313" key="2">
    <source>
        <dbReference type="EMBL" id="SDK41319.1"/>
    </source>
</evidence>
<dbReference type="STRING" id="683260.SAMN05421874_107243"/>
<evidence type="ECO:0008006" key="4">
    <source>
        <dbReference type="Google" id="ProtNLM"/>
    </source>
</evidence>
<dbReference type="Proteomes" id="UP000198683">
    <property type="component" value="Unassembled WGS sequence"/>
</dbReference>
<gene>
    <name evidence="2" type="ORF">SAMN05421874_107243</name>
</gene>
<sequence>MGHGRASQPGLPLDRRRPLPREQPRALSSRHAGRNRGATVTDTRLYRRGMTRDVAPDPGWAPAACTLPTAEQPLRIAEFDALFADAVWGVARPERVRLRLDLAFSPDNAARAADLAARENGCCSFFTFTLTVAGGSLALEVTVPAEHVQVLDALQARAGTAAAL</sequence>
<evidence type="ECO:0000313" key="3">
    <source>
        <dbReference type="Proteomes" id="UP000198683"/>
    </source>
</evidence>
<feature type="region of interest" description="Disordered" evidence="1">
    <location>
        <begin position="1"/>
        <end position="42"/>
    </location>
</feature>
<protein>
    <recommendedName>
        <fullName evidence="4">Arsenate reductase</fullName>
    </recommendedName>
</protein>
<reference evidence="2 3" key="1">
    <citation type="submission" date="2016-10" db="EMBL/GenBank/DDBJ databases">
        <authorList>
            <person name="de Groot N.N."/>
        </authorList>
    </citation>
    <scope>NUCLEOTIDE SEQUENCE [LARGE SCALE GENOMIC DNA]</scope>
    <source>
        <strain evidence="2 3">CGMCC 4.5681</strain>
    </source>
</reference>
<proteinExistence type="predicted"/>
<name>A0A1G9BP97_9ACTN</name>
<keyword evidence="3" id="KW-1185">Reference proteome</keyword>
<evidence type="ECO:0000256" key="1">
    <source>
        <dbReference type="SAM" id="MobiDB-lite"/>
    </source>
</evidence>
<dbReference type="AlphaFoldDB" id="A0A1G9BP97"/>